<organism evidence="3 4">
    <name type="scientific">Leptothrix cholodnii (strain ATCC 51168 / LMG 8142 / SP-6)</name>
    <name type="common">Leptothrix discophora (strain SP-6)</name>
    <dbReference type="NCBI Taxonomy" id="395495"/>
    <lineage>
        <taxon>Bacteria</taxon>
        <taxon>Pseudomonadati</taxon>
        <taxon>Pseudomonadota</taxon>
        <taxon>Betaproteobacteria</taxon>
        <taxon>Burkholderiales</taxon>
        <taxon>Sphaerotilaceae</taxon>
        <taxon>Leptothrix</taxon>
    </lineage>
</organism>
<feature type="signal peptide" evidence="1">
    <location>
        <begin position="1"/>
        <end position="27"/>
    </location>
</feature>
<evidence type="ECO:0000313" key="4">
    <source>
        <dbReference type="Proteomes" id="UP000001693"/>
    </source>
</evidence>
<feature type="domain" description="DUF5666" evidence="2">
    <location>
        <begin position="275"/>
        <end position="340"/>
    </location>
</feature>
<dbReference type="Proteomes" id="UP000001693">
    <property type="component" value="Chromosome"/>
</dbReference>
<dbReference type="EMBL" id="CP001013">
    <property type="protein sequence ID" value="ACB33210.1"/>
    <property type="molecule type" value="Genomic_DNA"/>
</dbReference>
<dbReference type="InterPro" id="IPR043724">
    <property type="entry name" value="DUF5666"/>
</dbReference>
<keyword evidence="4" id="KW-1185">Reference proteome</keyword>
<dbReference type="KEGG" id="lch:Lcho_0938"/>
<feature type="domain" description="DUF5666" evidence="2">
    <location>
        <begin position="112"/>
        <end position="182"/>
    </location>
</feature>
<accession>B1Y2J4</accession>
<feature type="chain" id="PRO_5002770466" description="DUF5666 domain-containing protein" evidence="1">
    <location>
        <begin position="28"/>
        <end position="418"/>
    </location>
</feature>
<keyword evidence="1" id="KW-0732">Signal</keyword>
<evidence type="ECO:0000259" key="2">
    <source>
        <dbReference type="Pfam" id="PF18914"/>
    </source>
</evidence>
<protein>
    <recommendedName>
        <fullName evidence="2">DUF5666 domain-containing protein</fullName>
    </recommendedName>
</protein>
<dbReference type="RefSeq" id="WP_012345972.1">
    <property type="nucleotide sequence ID" value="NC_010524.1"/>
</dbReference>
<name>B1Y2J4_LEPCP</name>
<dbReference type="eggNOG" id="COG4733">
    <property type="taxonomic scope" value="Bacteria"/>
</dbReference>
<dbReference type="STRING" id="395495.Lcho_0938"/>
<dbReference type="HOGENOM" id="CLU_035210_1_0_4"/>
<proteinExistence type="predicted"/>
<dbReference type="Pfam" id="PF18914">
    <property type="entry name" value="DUF5666"/>
    <property type="match status" value="2"/>
</dbReference>
<gene>
    <name evidence="3" type="ordered locus">Lcho_0938</name>
</gene>
<dbReference type="AlphaFoldDB" id="B1Y2J4"/>
<sequence length="418" mass="42787" precursor="true">MSAPIPHSRRARLVQLSLAALAVAAIAACGGGGGVGAGGTGITSGTVNGFGSVIVGGVRYDDSSASISREDANDDGKLRLGMSVDVSVDDSCGLAATSCVARGFEIRSDLAGEITADALDPVSGNGTITVMGQDIAVTASTFIHRSSGVASGLGLDAGQIVKVHGRRAAASGVTDWVATYIEIKAASDAGLGTLNSSFQFRLAGTLTGTTGNYQIGGEPVDLAGLTVPTGTNPFVRVRITPAADRPVGGWDVVEIKSQRSRALDQRGRSRVEVQGYVESATVGATSTVLVINGVDVIVADSPAVEFDDGATYDGLATTTSVVEVKGSINDAGQLVATKVELSDEAEREFHVRPNEVSAVTATTFTVSKANTDPLVVEFDAGDFDRATAADIGNSILEIKGNIDRTTGRLIATRIKRDD</sequence>
<reference evidence="3 4" key="1">
    <citation type="submission" date="2008-03" db="EMBL/GenBank/DDBJ databases">
        <title>Complete sequence of Leptothrix cholodnii SP-6.</title>
        <authorList>
            <consortium name="US DOE Joint Genome Institute"/>
            <person name="Copeland A."/>
            <person name="Lucas S."/>
            <person name="Lapidus A."/>
            <person name="Glavina del Rio T."/>
            <person name="Dalin E."/>
            <person name="Tice H."/>
            <person name="Bruce D."/>
            <person name="Goodwin L."/>
            <person name="Pitluck S."/>
            <person name="Chertkov O."/>
            <person name="Brettin T."/>
            <person name="Detter J.C."/>
            <person name="Han C."/>
            <person name="Kuske C.R."/>
            <person name="Schmutz J."/>
            <person name="Larimer F."/>
            <person name="Land M."/>
            <person name="Hauser L."/>
            <person name="Kyrpides N."/>
            <person name="Lykidis A."/>
            <person name="Emerson D."/>
            <person name="Richardson P."/>
        </authorList>
    </citation>
    <scope>NUCLEOTIDE SEQUENCE [LARGE SCALE GENOMIC DNA]</scope>
    <source>
        <strain evidence="4">ATCC 51168 / LMG 8142 / SP-6</strain>
    </source>
</reference>
<evidence type="ECO:0000256" key="1">
    <source>
        <dbReference type="SAM" id="SignalP"/>
    </source>
</evidence>
<evidence type="ECO:0000313" key="3">
    <source>
        <dbReference type="EMBL" id="ACB33210.1"/>
    </source>
</evidence>